<dbReference type="RefSeq" id="WP_182531845.1">
    <property type="nucleotide sequence ID" value="NZ_JACGXL010000005.1"/>
</dbReference>
<keyword evidence="1" id="KW-1133">Transmembrane helix</keyword>
<reference evidence="2 3" key="1">
    <citation type="submission" date="2020-07" db="EMBL/GenBank/DDBJ databases">
        <title>Genomic Encyclopedia of Type Strains, Phase IV (KMG-V): Genome sequencing to study the core and pangenomes of soil and plant-associated prokaryotes.</title>
        <authorList>
            <person name="Whitman W."/>
        </authorList>
    </citation>
    <scope>NUCLEOTIDE SEQUENCE [LARGE SCALE GENOMIC DNA]</scope>
    <source>
        <strain evidence="2 3">RH2WT43</strain>
    </source>
</reference>
<evidence type="ECO:0000313" key="3">
    <source>
        <dbReference type="Proteomes" id="UP000550401"/>
    </source>
</evidence>
<keyword evidence="3" id="KW-1185">Reference proteome</keyword>
<protein>
    <submittedName>
        <fullName evidence="2">Uncharacterized membrane protein (DUF2068 family)</fullName>
    </submittedName>
</protein>
<organism evidence="2 3">
    <name type="scientific">Dokdonella fugitiva</name>
    <dbReference type="NCBI Taxonomy" id="328517"/>
    <lineage>
        <taxon>Bacteria</taxon>
        <taxon>Pseudomonadati</taxon>
        <taxon>Pseudomonadota</taxon>
        <taxon>Gammaproteobacteria</taxon>
        <taxon>Lysobacterales</taxon>
        <taxon>Rhodanobacteraceae</taxon>
        <taxon>Dokdonella</taxon>
    </lineage>
</organism>
<accession>A0A839F2I4</accession>
<dbReference type="Pfam" id="PF09900">
    <property type="entry name" value="DUF2127"/>
    <property type="match status" value="1"/>
</dbReference>
<comment type="caution">
    <text evidence="2">The sequence shown here is derived from an EMBL/GenBank/DDBJ whole genome shotgun (WGS) entry which is preliminary data.</text>
</comment>
<keyword evidence="1" id="KW-0472">Membrane</keyword>
<dbReference type="AlphaFoldDB" id="A0A839F2I4"/>
<evidence type="ECO:0000256" key="1">
    <source>
        <dbReference type="SAM" id="Phobius"/>
    </source>
</evidence>
<gene>
    <name evidence="2" type="ORF">FHW12_003032</name>
</gene>
<dbReference type="EMBL" id="JACGXL010000005">
    <property type="protein sequence ID" value="MBA8888796.1"/>
    <property type="molecule type" value="Genomic_DNA"/>
</dbReference>
<dbReference type="InterPro" id="IPR021125">
    <property type="entry name" value="DUF2127"/>
</dbReference>
<keyword evidence="1" id="KW-0812">Transmembrane</keyword>
<evidence type="ECO:0000313" key="2">
    <source>
        <dbReference type="EMBL" id="MBA8888796.1"/>
    </source>
</evidence>
<proteinExistence type="predicted"/>
<sequence length="157" mass="16672">MSGHRAIDVVAAVEAFKGAIVLVAASGLAILVHEDVGAIAEALVRHTHLNPASRYPRIFIEAAGHLQDAHLLWLACGAAAYSTLRFVEAWGLFRRAAWAEVLAAASGAIYVPFEVAGVRHHVGWIGLGSLVLNLLVVAVMLAALWRRRSGAGRASRP</sequence>
<feature type="transmembrane region" description="Helical" evidence="1">
    <location>
        <begin position="92"/>
        <end position="111"/>
    </location>
</feature>
<dbReference type="Proteomes" id="UP000550401">
    <property type="component" value="Unassembled WGS sequence"/>
</dbReference>
<name>A0A839F2I4_9GAMM</name>
<feature type="transmembrane region" description="Helical" evidence="1">
    <location>
        <begin position="123"/>
        <end position="145"/>
    </location>
</feature>